<name>F0WIE2_9STRA</name>
<dbReference type="EMBL" id="FR824155">
    <property type="protein sequence ID" value="CCA21023.1"/>
    <property type="molecule type" value="Genomic_DNA"/>
</dbReference>
<protein>
    <submittedName>
        <fullName evidence="1">AlNc14C110G6343 protein</fullName>
    </submittedName>
</protein>
<reference evidence="1" key="2">
    <citation type="submission" date="2011-02" db="EMBL/GenBank/DDBJ databases">
        <authorList>
            <person name="MacLean D."/>
        </authorList>
    </citation>
    <scope>NUCLEOTIDE SEQUENCE</scope>
</reference>
<organism evidence="1">
    <name type="scientific">Albugo laibachii Nc14</name>
    <dbReference type="NCBI Taxonomy" id="890382"/>
    <lineage>
        <taxon>Eukaryota</taxon>
        <taxon>Sar</taxon>
        <taxon>Stramenopiles</taxon>
        <taxon>Oomycota</taxon>
        <taxon>Peronosporomycetes</taxon>
        <taxon>Albuginales</taxon>
        <taxon>Albuginaceae</taxon>
        <taxon>Albugo</taxon>
    </lineage>
</organism>
<proteinExistence type="predicted"/>
<accession>F0WIE2</accession>
<sequence>MAAGNEILGDNNDFYWELNARMKLAQKNILLFIDVPVVIKDDVTAVAEWKAKDLKAFAILSAMINAQYQTTIRNATSTAQLCMKMEYTTTKLQLANFLTKSIAARHFEQLIKLSGIRNVMLRGSAGDQRHNRKGIESS</sequence>
<dbReference type="AlphaFoldDB" id="F0WIE2"/>
<gene>
    <name evidence="1" type="primary">AlNc14C110G6343</name>
    <name evidence="1" type="ORF">ALNC14_071660</name>
</gene>
<reference evidence="1" key="1">
    <citation type="journal article" date="2011" name="PLoS Biol.">
        <title>Gene gain and loss during evolution of obligate parasitism in the white rust pathogen of Arabidopsis thaliana.</title>
        <authorList>
            <person name="Kemen E."/>
            <person name="Gardiner A."/>
            <person name="Schultz-Larsen T."/>
            <person name="Kemen A.C."/>
            <person name="Balmuth A.L."/>
            <person name="Robert-Seilaniantz A."/>
            <person name="Bailey K."/>
            <person name="Holub E."/>
            <person name="Studholme D.J."/>
            <person name="Maclean D."/>
            <person name="Jones J.D."/>
        </authorList>
    </citation>
    <scope>NUCLEOTIDE SEQUENCE</scope>
</reference>
<evidence type="ECO:0000313" key="1">
    <source>
        <dbReference type="EMBL" id="CCA21023.1"/>
    </source>
</evidence>
<dbReference type="HOGENOM" id="CLU_1858956_0_0_1"/>